<dbReference type="InterPro" id="IPR032466">
    <property type="entry name" value="Metal_Hydrolase"/>
</dbReference>
<organism evidence="2 3">
    <name type="scientific">Triparma retinervis</name>
    <dbReference type="NCBI Taxonomy" id="2557542"/>
    <lineage>
        <taxon>Eukaryota</taxon>
        <taxon>Sar</taxon>
        <taxon>Stramenopiles</taxon>
        <taxon>Ochrophyta</taxon>
        <taxon>Bolidophyceae</taxon>
        <taxon>Parmales</taxon>
        <taxon>Triparmaceae</taxon>
        <taxon>Triparma</taxon>
    </lineage>
</organism>
<dbReference type="Pfam" id="PF04909">
    <property type="entry name" value="Amidohydro_2"/>
    <property type="match status" value="1"/>
</dbReference>
<keyword evidence="3" id="KW-1185">Reference proteome</keyword>
<gene>
    <name evidence="2" type="ORF">TrRE_jg5891</name>
</gene>
<comment type="caution">
    <text evidence="2">The sequence shown here is derived from an EMBL/GenBank/DDBJ whole genome shotgun (WGS) entry which is preliminary data.</text>
</comment>
<evidence type="ECO:0000313" key="3">
    <source>
        <dbReference type="Proteomes" id="UP001165082"/>
    </source>
</evidence>
<feature type="domain" description="Amidohydrolase-related" evidence="1">
    <location>
        <begin position="20"/>
        <end position="187"/>
    </location>
</feature>
<reference evidence="2" key="1">
    <citation type="submission" date="2022-07" db="EMBL/GenBank/DDBJ databases">
        <title>Genome analysis of Parmales, a sister group of diatoms, reveals the evolutionary specialization of diatoms from phago-mixotrophs to photoautotrophs.</title>
        <authorList>
            <person name="Ban H."/>
            <person name="Sato S."/>
            <person name="Yoshikawa S."/>
            <person name="Kazumasa Y."/>
            <person name="Nakamura Y."/>
            <person name="Ichinomiya M."/>
            <person name="Saitoh K."/>
            <person name="Sato N."/>
            <person name="Blanc-Mathieu R."/>
            <person name="Endo H."/>
            <person name="Kuwata A."/>
            <person name="Ogata H."/>
        </authorList>
    </citation>
    <scope>NUCLEOTIDE SEQUENCE</scope>
</reference>
<dbReference type="Proteomes" id="UP001165082">
    <property type="component" value="Unassembled WGS sequence"/>
</dbReference>
<protein>
    <recommendedName>
        <fullName evidence="1">Amidohydrolase-related domain-containing protein</fullName>
    </recommendedName>
</protein>
<dbReference type="SUPFAM" id="SSF51556">
    <property type="entry name" value="Metallo-dependent hydrolases"/>
    <property type="match status" value="1"/>
</dbReference>
<dbReference type="AlphaFoldDB" id="A0A9W7L557"/>
<dbReference type="EMBL" id="BRXZ01007655">
    <property type="protein sequence ID" value="GMI30925.1"/>
    <property type="molecule type" value="Genomic_DNA"/>
</dbReference>
<evidence type="ECO:0000259" key="1">
    <source>
        <dbReference type="Pfam" id="PF04909"/>
    </source>
</evidence>
<accession>A0A9W7L557</accession>
<proteinExistence type="predicted"/>
<dbReference type="OrthoDB" id="2135488at2759"/>
<sequence>MLFNPSTPPGYEVDNLERLSLSSIRGVRVNPALWSKQEVAGRIVDHEGLLRMMRRCAVVGYPVSFLGMDGYSSMRGDLLGLVSKVPDCPVLVDHYGFNEVNDREGDEGMEAMIGDLRQVERGGVKASASFRSMDSRLKEEAMVRGWGASEIWGRHYSGIVANRLEPVFRGLGGDKVMWGSDAPWLDLLGGGVEREIEYMREWAEGGRGRGDVMGKTTRDWYWGMERGYEG</sequence>
<dbReference type="InterPro" id="IPR006680">
    <property type="entry name" value="Amidohydro-rel"/>
</dbReference>
<name>A0A9W7L557_9STRA</name>
<evidence type="ECO:0000313" key="2">
    <source>
        <dbReference type="EMBL" id="GMI30925.1"/>
    </source>
</evidence>
<dbReference type="Gene3D" id="3.20.20.140">
    <property type="entry name" value="Metal-dependent hydrolases"/>
    <property type="match status" value="1"/>
</dbReference>
<dbReference type="GO" id="GO:0016787">
    <property type="term" value="F:hydrolase activity"/>
    <property type="evidence" value="ECO:0007669"/>
    <property type="project" value="InterPro"/>
</dbReference>